<protein>
    <submittedName>
        <fullName evidence="3">CHAT domain-containing protein</fullName>
    </submittedName>
</protein>
<evidence type="ECO:0000313" key="3">
    <source>
        <dbReference type="WBParaSite" id="TCNE_0001041101-mRNA-1"/>
    </source>
</evidence>
<dbReference type="Proteomes" id="UP000050794">
    <property type="component" value="Unassembled WGS sequence"/>
</dbReference>
<accession>A0A183UPJ1</accession>
<dbReference type="WBParaSite" id="TCNE_0001041101-mRNA-1">
    <property type="protein sequence ID" value="TCNE_0001041101-mRNA-1"/>
    <property type="gene ID" value="TCNE_0001041101"/>
</dbReference>
<reference evidence="3" key="1">
    <citation type="submission" date="2016-06" db="UniProtKB">
        <authorList>
            <consortium name="WormBaseParasite"/>
        </authorList>
    </citation>
    <scope>IDENTIFICATION</scope>
</reference>
<name>A0A183UPJ1_TOXCA</name>
<proteinExistence type="predicted"/>
<dbReference type="EMBL" id="UYWY01020491">
    <property type="protein sequence ID" value="VDM41732.1"/>
    <property type="molecule type" value="Genomic_DNA"/>
</dbReference>
<reference evidence="1 2" key="2">
    <citation type="submission" date="2018-11" db="EMBL/GenBank/DDBJ databases">
        <authorList>
            <consortium name="Pathogen Informatics"/>
        </authorList>
    </citation>
    <scope>NUCLEOTIDE SEQUENCE [LARGE SCALE GENOMIC DNA]</scope>
</reference>
<keyword evidence="2" id="KW-1185">Reference proteome</keyword>
<sequence>MPVGVFSTHVRQCAADYVGLIHTAAQCIPCIAWELLLIVLGRRTVLEWKLVEVQQKAGVKVYPSRGCIVARVFDHKLLSRVEAITDSFANLRETHRRSAARQERSPVPVLIHAWDGESEGWRGTEALRRMLCHINSGMSEESGVYANASSSESSSILRPGHAFNYNEYYGRKLSFTFWHARDVEMSAMTWSEWFDYDYPTVILLSSCRLLADGVLRYGRCGPVSHLSGRHGAS</sequence>
<dbReference type="AlphaFoldDB" id="A0A183UPJ1"/>
<evidence type="ECO:0000313" key="1">
    <source>
        <dbReference type="EMBL" id="VDM41732.1"/>
    </source>
</evidence>
<evidence type="ECO:0000313" key="2">
    <source>
        <dbReference type="Proteomes" id="UP000050794"/>
    </source>
</evidence>
<gene>
    <name evidence="1" type="ORF">TCNE_LOCUS10411</name>
</gene>
<organism evidence="2 3">
    <name type="scientific">Toxocara canis</name>
    <name type="common">Canine roundworm</name>
    <dbReference type="NCBI Taxonomy" id="6265"/>
    <lineage>
        <taxon>Eukaryota</taxon>
        <taxon>Metazoa</taxon>
        <taxon>Ecdysozoa</taxon>
        <taxon>Nematoda</taxon>
        <taxon>Chromadorea</taxon>
        <taxon>Rhabditida</taxon>
        <taxon>Spirurina</taxon>
        <taxon>Ascaridomorpha</taxon>
        <taxon>Ascaridoidea</taxon>
        <taxon>Toxocaridae</taxon>
        <taxon>Toxocara</taxon>
    </lineage>
</organism>